<dbReference type="Pfam" id="PF02954">
    <property type="entry name" value="HTH_8"/>
    <property type="match status" value="1"/>
</dbReference>
<dbReference type="InterPro" id="IPR035965">
    <property type="entry name" value="PAS-like_dom_sf"/>
</dbReference>
<organism evidence="2 3">
    <name type="scientific">Bradyrhizobium aeschynomenes</name>
    <dbReference type="NCBI Taxonomy" id="2734909"/>
    <lineage>
        <taxon>Bacteria</taxon>
        <taxon>Pseudomonadati</taxon>
        <taxon>Pseudomonadota</taxon>
        <taxon>Alphaproteobacteria</taxon>
        <taxon>Hyphomicrobiales</taxon>
        <taxon>Nitrobacteraceae</taxon>
        <taxon>Bradyrhizobium</taxon>
    </lineage>
</organism>
<protein>
    <submittedName>
        <fullName evidence="2">Transcriptional regulator PpsR</fullName>
    </submittedName>
</protein>
<dbReference type="InterPro" id="IPR000014">
    <property type="entry name" value="PAS"/>
</dbReference>
<proteinExistence type="predicted"/>
<dbReference type="InterPro" id="IPR011785">
    <property type="entry name" value="Tscrpt_reg_PpsR-CrtJ"/>
</dbReference>
<gene>
    <name evidence="2" type="primary">ppsR</name>
    <name evidence="2" type="ORF">HL667_29755</name>
</gene>
<dbReference type="Proteomes" id="UP000886476">
    <property type="component" value="Unassembled WGS sequence"/>
</dbReference>
<feature type="domain" description="PAS" evidence="1">
    <location>
        <begin position="276"/>
        <end position="345"/>
    </location>
</feature>
<dbReference type="Gene3D" id="1.20.5.430">
    <property type="match status" value="1"/>
</dbReference>
<dbReference type="Gene3D" id="3.30.450.20">
    <property type="entry name" value="PAS domain"/>
    <property type="match status" value="2"/>
</dbReference>
<dbReference type="InterPro" id="IPR009057">
    <property type="entry name" value="Homeodomain-like_sf"/>
</dbReference>
<dbReference type="InterPro" id="IPR002197">
    <property type="entry name" value="HTH_Fis"/>
</dbReference>
<dbReference type="PRINTS" id="PR01590">
    <property type="entry name" value="HTHFIS"/>
</dbReference>
<evidence type="ECO:0000313" key="2">
    <source>
        <dbReference type="EMBL" id="NPU69224.1"/>
    </source>
</evidence>
<accession>A0ABX2CM09</accession>
<name>A0ABX2CM09_9BRAD</name>
<comment type="caution">
    <text evidence="2">The sequence shown here is derived from an EMBL/GenBank/DDBJ whole genome shotgun (WGS) entry which is preliminary data.</text>
</comment>
<keyword evidence="3" id="KW-1185">Reference proteome</keyword>
<dbReference type="Pfam" id="PF13188">
    <property type="entry name" value="PAS_8"/>
    <property type="match status" value="1"/>
</dbReference>
<dbReference type="CDD" id="cd00130">
    <property type="entry name" value="PAS"/>
    <property type="match status" value="2"/>
</dbReference>
<evidence type="ECO:0000313" key="3">
    <source>
        <dbReference type="Proteomes" id="UP000886476"/>
    </source>
</evidence>
<dbReference type="Pfam" id="PF00989">
    <property type="entry name" value="PAS"/>
    <property type="match status" value="1"/>
</dbReference>
<dbReference type="NCBIfam" id="TIGR02040">
    <property type="entry name" value="PpsR-CrtJ"/>
    <property type="match status" value="1"/>
</dbReference>
<dbReference type="EMBL" id="JABFDN010000015">
    <property type="protein sequence ID" value="NPU69224.1"/>
    <property type="molecule type" value="Genomic_DNA"/>
</dbReference>
<reference evidence="2" key="1">
    <citation type="submission" date="2020-05" db="EMBL/GenBank/DDBJ databases">
        <title>Nod-independent and nitrogen-fixing Bradyrhizobium aeschynomene sp. nov. isolated from nodules of Aeschynomene indica.</title>
        <authorList>
            <person name="Zhang Z."/>
        </authorList>
    </citation>
    <scope>NUCLEOTIDE SEQUENCE</scope>
    <source>
        <strain evidence="2">83012</strain>
    </source>
</reference>
<dbReference type="SUPFAM" id="SSF46689">
    <property type="entry name" value="Homeodomain-like"/>
    <property type="match status" value="1"/>
</dbReference>
<evidence type="ECO:0000259" key="1">
    <source>
        <dbReference type="SMART" id="SM00091"/>
    </source>
</evidence>
<feature type="domain" description="PAS" evidence="1">
    <location>
        <begin position="155"/>
        <end position="221"/>
    </location>
</feature>
<dbReference type="Gene3D" id="1.10.10.60">
    <property type="entry name" value="Homeodomain-like"/>
    <property type="match status" value="1"/>
</dbReference>
<dbReference type="SUPFAM" id="SSF55785">
    <property type="entry name" value="PYP-like sensor domain (PAS domain)"/>
    <property type="match status" value="2"/>
</dbReference>
<sequence>MRAFRAPKESLGDLNADVAAMLVAAASDIALALDADGNIQDLAFQQAGLPLELRNTDEWIGRSWQATVSEESQTKPELLLAEASERKVSRWREVRYPAARGPDIPILFAVVAIKGAARFIAVGRDVRATAALQQKLIEAQVTIERDYSRMRNAESRYRILFQITSEPVLIIDAVSHRIVEANPAAADLLENGATNLIGKLFPDALLLDDLATSQSLSLAIRSQGKIERAKIRLDGGRDYLLDGTFFRQDTSSLFLLRFSPQSSSQPAIAKSSDVNTQLVQFVESAPDGFVITDMDGRLLHANATFLQLAQIENMHQILGETIDRWIGKSAIDFSVMLTNLRQHGTLKLFSSVVRGEHGSPVDVEISATTVGAPGQARLGFTIRNVGPRISGDGSDHALIPRSREQLAELIGRVPLKELVRETTDVIERMCIETALKLTGDNRATAAEMLGLSRQSLYVKLRRYGMAEPTEEDSQLE</sequence>
<dbReference type="InterPro" id="IPR013767">
    <property type="entry name" value="PAS_fold"/>
</dbReference>
<dbReference type="SMART" id="SM00091">
    <property type="entry name" value="PAS"/>
    <property type="match status" value="2"/>
</dbReference>